<dbReference type="SUPFAM" id="SSF51556">
    <property type="entry name" value="Metallo-dependent hydrolases"/>
    <property type="match status" value="1"/>
</dbReference>
<dbReference type="InterPro" id="IPR006680">
    <property type="entry name" value="Amidohydro-rel"/>
</dbReference>
<dbReference type="PANTHER" id="PTHR42807:SF1">
    <property type="entry name" value="GLUTARYL-COA DEHYDROGENASE, MITOCHONDRIAL"/>
    <property type="match status" value="1"/>
</dbReference>
<evidence type="ECO:0000313" key="14">
    <source>
        <dbReference type="Proteomes" id="UP000310158"/>
    </source>
</evidence>
<dbReference type="InterPro" id="IPR006091">
    <property type="entry name" value="Acyl-CoA_Oxase/DH_mid-dom"/>
</dbReference>
<dbReference type="EMBL" id="SGPL01000494">
    <property type="protein sequence ID" value="THH11823.1"/>
    <property type="molecule type" value="Genomic_DNA"/>
</dbReference>
<dbReference type="InterPro" id="IPR013786">
    <property type="entry name" value="AcylCoA_DH/ox_N"/>
</dbReference>
<organism evidence="13 14">
    <name type="scientific">Bondarzewia mesenterica</name>
    <dbReference type="NCBI Taxonomy" id="1095465"/>
    <lineage>
        <taxon>Eukaryota</taxon>
        <taxon>Fungi</taxon>
        <taxon>Dikarya</taxon>
        <taxon>Basidiomycota</taxon>
        <taxon>Agaricomycotina</taxon>
        <taxon>Agaricomycetes</taxon>
        <taxon>Russulales</taxon>
        <taxon>Bondarzewiaceae</taxon>
        <taxon>Bondarzewia</taxon>
    </lineage>
</organism>
<sequence length="901" mass="97791">MTSSNGLLCFTNCLIPLEDGSLVQKDLWIDERRGVILDSQRTFYQRKERPAKVIDLGGNIISPGFLDIQINGAYGFDFSVYEGDDEAYRQGLKSVSEKIVETGVTSLVPTIITQEKSLYPSILNHLRPFTTPNGATLLGWHAEGPFLQMAKRGAHAVSFLRAAHDGFASFEEVYGAANLAHTEDWLMSDAAGAGGPEPTVGVRIITAAPEIEGVMDSVEELTGRGVIYSIGHRHPAPRCSIATTDIATAAVCRGARLITHLFNAMPQLHHRDPSIIGLLGASPSLSFPFTPITADLATPTKNPSSPRRAGLARSEAFDDIETPPQTPVLRESRPELHLEKGQVADMKFERPFYELIVDGIHSHPNSVRLAYNVFPEGCILITDAMKILDPHLRDGVHEWRDGKRFVKEGVKLYLEGTDTLAGSVVTLDTCVRNFSRFTGCSLGEAIKCATFNPAKCLGIENKKGTLRAGADADLVVLDRKGIVLSTWVSNATQLLPDSFGQIRDSDLRERNTDSGRDPLDFEGLLTEDEIAIRDTAREFCQACVSDPSVPSVFMLIPICLQSMGSLGLLGPTIKGYGCAGVSYVAYGLVAREIERIDSGYRSTASVQSSLVMHPINAFGTEAQKSKYLPGLAKGELTGCFGLTEPNHGSDPAGMDTTAEEVDGGFVLKGSKTWISNAPAADVFVIWARCKWDGRVRGFVLEKGMDGLTAPKITNKLALRVSTTGSIFLDSVKVSHDALLPGALGLGAAFSCLNNARFGISFGVIGALEDCLHRAHAYAQERNQFGRPLASFQLVQRKLVAAQTEAALGLHASLRVGRLKDVNKAAPEMISLVKRNNCGKALEHSRVLLDILGGNACSDEYHIGRHVANLQVTNTYEGHSYPHPRQGDDWYSCFRKLTTDAW</sequence>
<evidence type="ECO:0000256" key="8">
    <source>
        <dbReference type="ARBA" id="ARBA00023128"/>
    </source>
</evidence>
<evidence type="ECO:0000259" key="12">
    <source>
        <dbReference type="Pfam" id="PF02771"/>
    </source>
</evidence>
<dbReference type="InterPro" id="IPR009075">
    <property type="entry name" value="AcylCo_DH/oxidase_C"/>
</dbReference>
<dbReference type="Pfam" id="PF01979">
    <property type="entry name" value="Amidohydro_1"/>
    <property type="match status" value="1"/>
</dbReference>
<comment type="caution">
    <text evidence="13">The sequence shown here is derived from an EMBL/GenBank/DDBJ whole genome shotgun (WGS) entry which is preliminary data.</text>
</comment>
<dbReference type="GO" id="GO:0046949">
    <property type="term" value="P:fatty-acyl-CoA biosynthetic process"/>
    <property type="evidence" value="ECO:0007669"/>
    <property type="project" value="TreeGrafter"/>
</dbReference>
<dbReference type="InterPro" id="IPR011059">
    <property type="entry name" value="Metal-dep_hydrolase_composite"/>
</dbReference>
<comment type="subcellular location">
    <subcellularLocation>
        <location evidence="2">Mitochondrion matrix</location>
    </subcellularLocation>
</comment>
<dbReference type="SUPFAM" id="SSF51338">
    <property type="entry name" value="Composite domain of metallo-dependent hydrolases"/>
    <property type="match status" value="1"/>
</dbReference>
<keyword evidence="8" id="KW-0496">Mitochondrion</keyword>
<dbReference type="InterPro" id="IPR052033">
    <property type="entry name" value="Glutaryl-CoA_DH_mitochondrial"/>
</dbReference>
<protein>
    <recommendedName>
        <fullName evidence="15">N-acetylglucosamine-6-phosphate deacetylase</fullName>
    </recommendedName>
</protein>
<evidence type="ECO:0000256" key="3">
    <source>
        <dbReference type="ARBA" id="ARBA00009347"/>
    </source>
</evidence>
<keyword evidence="7" id="KW-0560">Oxidoreductase</keyword>
<feature type="domain" description="Amidohydrolase-related" evidence="10">
    <location>
        <begin position="395"/>
        <end position="488"/>
    </location>
</feature>
<evidence type="ECO:0000256" key="6">
    <source>
        <dbReference type="ARBA" id="ARBA00022946"/>
    </source>
</evidence>
<dbReference type="InterPro" id="IPR037069">
    <property type="entry name" value="AcylCoA_DH/ox_N_sf"/>
</dbReference>
<dbReference type="FunFam" id="1.10.540.10:FF:000026">
    <property type="entry name" value="Acyl-CoA dehydrogenase medium chain"/>
    <property type="match status" value="1"/>
</dbReference>
<comment type="cofactor">
    <cofactor evidence="1">
        <name>FAD</name>
        <dbReference type="ChEBI" id="CHEBI:57692"/>
    </cofactor>
</comment>
<dbReference type="SUPFAM" id="SSF56645">
    <property type="entry name" value="Acyl-CoA dehydrogenase NM domain-like"/>
    <property type="match status" value="1"/>
</dbReference>
<dbReference type="Pfam" id="PF02771">
    <property type="entry name" value="Acyl-CoA_dh_N"/>
    <property type="match status" value="1"/>
</dbReference>
<accession>A0A4V3XE05</accession>
<dbReference type="PANTHER" id="PTHR42807">
    <property type="entry name" value="GLUTARYL-COA DEHYDROGENASE, MITOCHONDRIAL"/>
    <property type="match status" value="1"/>
</dbReference>
<dbReference type="Proteomes" id="UP000310158">
    <property type="component" value="Unassembled WGS sequence"/>
</dbReference>
<dbReference type="GO" id="GO:0005759">
    <property type="term" value="C:mitochondrial matrix"/>
    <property type="evidence" value="ECO:0007669"/>
    <property type="project" value="UniProtKB-SubCell"/>
</dbReference>
<dbReference type="GO" id="GO:0004361">
    <property type="term" value="F:glutaryl-CoA dehydrogenase activity"/>
    <property type="evidence" value="ECO:0007669"/>
    <property type="project" value="TreeGrafter"/>
</dbReference>
<dbReference type="InterPro" id="IPR009100">
    <property type="entry name" value="AcylCoA_DH/oxidase_NM_dom_sf"/>
</dbReference>
<name>A0A4V3XE05_9AGAM</name>
<reference evidence="13 14" key="1">
    <citation type="submission" date="2019-02" db="EMBL/GenBank/DDBJ databases">
        <title>Genome sequencing of the rare red list fungi Bondarzewia mesenterica.</title>
        <authorList>
            <person name="Buettner E."/>
            <person name="Kellner H."/>
        </authorList>
    </citation>
    <scope>NUCLEOTIDE SEQUENCE [LARGE SCALE GENOMIC DNA]</scope>
    <source>
        <strain evidence="13 14">DSM 108281</strain>
    </source>
</reference>
<dbReference type="InterPro" id="IPR036250">
    <property type="entry name" value="AcylCo_DH-like_C"/>
</dbReference>
<evidence type="ECO:0000256" key="7">
    <source>
        <dbReference type="ARBA" id="ARBA00023002"/>
    </source>
</evidence>
<dbReference type="Pfam" id="PF00441">
    <property type="entry name" value="Acyl-CoA_dh_1"/>
    <property type="match status" value="1"/>
</dbReference>
<feature type="domain" description="Acyl-CoA dehydrogenase/oxidase N-terminal" evidence="12">
    <location>
        <begin position="526"/>
        <end position="635"/>
    </location>
</feature>
<dbReference type="GO" id="GO:0005743">
    <property type="term" value="C:mitochondrial inner membrane"/>
    <property type="evidence" value="ECO:0007669"/>
    <property type="project" value="TreeGrafter"/>
</dbReference>
<evidence type="ECO:0000256" key="2">
    <source>
        <dbReference type="ARBA" id="ARBA00004305"/>
    </source>
</evidence>
<dbReference type="Gene3D" id="3.20.20.140">
    <property type="entry name" value="Metal-dependent hydrolases"/>
    <property type="match status" value="1"/>
</dbReference>
<dbReference type="Pfam" id="PF02770">
    <property type="entry name" value="Acyl-CoA_dh_M"/>
    <property type="match status" value="1"/>
</dbReference>
<comment type="similarity">
    <text evidence="3">Belongs to the acyl-CoA dehydrogenase family.</text>
</comment>
<dbReference type="GO" id="GO:0000062">
    <property type="term" value="F:fatty-acyl-CoA binding"/>
    <property type="evidence" value="ECO:0007669"/>
    <property type="project" value="TreeGrafter"/>
</dbReference>
<dbReference type="GO" id="GO:0050660">
    <property type="term" value="F:flavin adenine dinucleotide binding"/>
    <property type="evidence" value="ECO:0007669"/>
    <property type="project" value="InterPro"/>
</dbReference>
<dbReference type="OrthoDB" id="10264777at2759"/>
<evidence type="ECO:0000259" key="10">
    <source>
        <dbReference type="Pfam" id="PF01979"/>
    </source>
</evidence>
<dbReference type="GO" id="GO:0033539">
    <property type="term" value="P:fatty acid beta-oxidation using acyl-CoA dehydrogenase"/>
    <property type="evidence" value="ECO:0007669"/>
    <property type="project" value="TreeGrafter"/>
</dbReference>
<keyword evidence="4" id="KW-0285">Flavoprotein</keyword>
<evidence type="ECO:0000256" key="4">
    <source>
        <dbReference type="ARBA" id="ARBA00022630"/>
    </source>
</evidence>
<evidence type="ECO:0000259" key="9">
    <source>
        <dbReference type="Pfam" id="PF00441"/>
    </source>
</evidence>
<feature type="domain" description="Acyl-CoA oxidase/dehydrogenase middle" evidence="11">
    <location>
        <begin position="639"/>
        <end position="731"/>
    </location>
</feature>
<evidence type="ECO:0000259" key="11">
    <source>
        <dbReference type="Pfam" id="PF02770"/>
    </source>
</evidence>
<dbReference type="GO" id="GO:0016810">
    <property type="term" value="F:hydrolase activity, acting on carbon-nitrogen (but not peptide) bonds"/>
    <property type="evidence" value="ECO:0007669"/>
    <property type="project" value="InterPro"/>
</dbReference>
<feature type="domain" description="Acyl-CoA dehydrogenase/oxidase C-terminal" evidence="9">
    <location>
        <begin position="744"/>
        <end position="879"/>
    </location>
</feature>
<dbReference type="InterPro" id="IPR046373">
    <property type="entry name" value="Acyl-CoA_Oxase/DH_mid-dom_sf"/>
</dbReference>
<dbReference type="Gene3D" id="2.40.110.10">
    <property type="entry name" value="Butyryl-CoA Dehydrogenase, subunit A, domain 2"/>
    <property type="match status" value="1"/>
</dbReference>
<dbReference type="AlphaFoldDB" id="A0A4V3XE05"/>
<evidence type="ECO:0000256" key="1">
    <source>
        <dbReference type="ARBA" id="ARBA00001974"/>
    </source>
</evidence>
<evidence type="ECO:0008006" key="15">
    <source>
        <dbReference type="Google" id="ProtNLM"/>
    </source>
</evidence>
<dbReference type="InterPro" id="IPR032466">
    <property type="entry name" value="Metal_Hydrolase"/>
</dbReference>
<dbReference type="Gene3D" id="1.10.540.10">
    <property type="entry name" value="Acyl-CoA dehydrogenase/oxidase, N-terminal domain"/>
    <property type="match status" value="1"/>
</dbReference>
<evidence type="ECO:0000256" key="5">
    <source>
        <dbReference type="ARBA" id="ARBA00022827"/>
    </source>
</evidence>
<dbReference type="SUPFAM" id="SSF47203">
    <property type="entry name" value="Acyl-CoA dehydrogenase C-terminal domain-like"/>
    <property type="match status" value="1"/>
</dbReference>
<keyword evidence="14" id="KW-1185">Reference proteome</keyword>
<keyword evidence="6" id="KW-0809">Transit peptide</keyword>
<evidence type="ECO:0000313" key="13">
    <source>
        <dbReference type="EMBL" id="THH11823.1"/>
    </source>
</evidence>
<keyword evidence="5" id="KW-0274">FAD</keyword>
<proteinExistence type="inferred from homology"/>
<gene>
    <name evidence="13" type="ORF">EW146_g7906</name>
</gene>
<dbReference type="Gene3D" id="1.20.140.10">
    <property type="entry name" value="Butyryl-CoA Dehydrogenase, subunit A, domain 3"/>
    <property type="match status" value="1"/>
</dbReference>